<name>A0A381VUJ6_9ZZZZ</name>
<gene>
    <name evidence="1" type="ORF">METZ01_LOCUS96141</name>
</gene>
<evidence type="ECO:0000313" key="1">
    <source>
        <dbReference type="EMBL" id="SVA43287.1"/>
    </source>
</evidence>
<protein>
    <submittedName>
        <fullName evidence="1">Uncharacterized protein</fullName>
    </submittedName>
</protein>
<reference evidence="1" key="1">
    <citation type="submission" date="2018-05" db="EMBL/GenBank/DDBJ databases">
        <authorList>
            <person name="Lanie J.A."/>
            <person name="Ng W.-L."/>
            <person name="Kazmierczak K.M."/>
            <person name="Andrzejewski T.M."/>
            <person name="Davidsen T.M."/>
            <person name="Wayne K.J."/>
            <person name="Tettelin H."/>
            <person name="Glass J.I."/>
            <person name="Rusch D."/>
            <person name="Podicherti R."/>
            <person name="Tsui H.-C.T."/>
            <person name="Winkler M.E."/>
        </authorList>
    </citation>
    <scope>NUCLEOTIDE SEQUENCE</scope>
</reference>
<accession>A0A381VUJ6</accession>
<dbReference type="EMBL" id="UINC01009662">
    <property type="protein sequence ID" value="SVA43287.1"/>
    <property type="molecule type" value="Genomic_DNA"/>
</dbReference>
<dbReference type="AlphaFoldDB" id="A0A381VUJ6"/>
<sequence length="73" mass="8556">MFQAWALENGYKVDPTGVINNKKHITFEAARDKTENYLLRFRKRSCRICAVNFDITKEGFAYRCDVCRKFGSI</sequence>
<proteinExistence type="predicted"/>
<organism evidence="1">
    <name type="scientific">marine metagenome</name>
    <dbReference type="NCBI Taxonomy" id="408172"/>
    <lineage>
        <taxon>unclassified sequences</taxon>
        <taxon>metagenomes</taxon>
        <taxon>ecological metagenomes</taxon>
    </lineage>
</organism>